<dbReference type="Proteomes" id="UP001516023">
    <property type="component" value="Unassembled WGS sequence"/>
</dbReference>
<evidence type="ECO:0000313" key="3">
    <source>
        <dbReference type="Proteomes" id="UP001516023"/>
    </source>
</evidence>
<organism evidence="2 3">
    <name type="scientific">Cyclotella cryptica</name>
    <dbReference type="NCBI Taxonomy" id="29204"/>
    <lineage>
        <taxon>Eukaryota</taxon>
        <taxon>Sar</taxon>
        <taxon>Stramenopiles</taxon>
        <taxon>Ochrophyta</taxon>
        <taxon>Bacillariophyta</taxon>
        <taxon>Coscinodiscophyceae</taxon>
        <taxon>Thalassiosirophycidae</taxon>
        <taxon>Stephanodiscales</taxon>
        <taxon>Stephanodiscaceae</taxon>
        <taxon>Cyclotella</taxon>
    </lineage>
</organism>
<keyword evidence="3" id="KW-1185">Reference proteome</keyword>
<protein>
    <submittedName>
        <fullName evidence="2">Uncharacterized protein</fullName>
    </submittedName>
</protein>
<proteinExistence type="predicted"/>
<evidence type="ECO:0000313" key="2">
    <source>
        <dbReference type="EMBL" id="KAL3798252.1"/>
    </source>
</evidence>
<gene>
    <name evidence="2" type="ORF">HJC23_000166</name>
</gene>
<feature type="region of interest" description="Disordered" evidence="1">
    <location>
        <begin position="90"/>
        <end position="129"/>
    </location>
</feature>
<reference evidence="2 3" key="1">
    <citation type="journal article" date="2020" name="G3 (Bethesda)">
        <title>Improved Reference Genome for Cyclotella cryptica CCMP332, a Model for Cell Wall Morphogenesis, Salinity Adaptation, and Lipid Production in Diatoms (Bacillariophyta).</title>
        <authorList>
            <person name="Roberts W.R."/>
            <person name="Downey K.M."/>
            <person name="Ruck E.C."/>
            <person name="Traller J.C."/>
            <person name="Alverson A.J."/>
        </authorList>
    </citation>
    <scope>NUCLEOTIDE SEQUENCE [LARGE SCALE GENOMIC DNA]</scope>
    <source>
        <strain evidence="2 3">CCMP332</strain>
    </source>
</reference>
<accession>A0ABD3QD02</accession>
<dbReference type="AlphaFoldDB" id="A0ABD3QD02"/>
<sequence length="309" mass="33739">MYNARIQHRGTRQSSVYPRTLISLMILLLTRAKAAFVAKPWRLDSTRTTTPLKNKSTHSEYNDFASYDTTDQEEEAQRLAKEFYKELEHRQAAKFSTRNSELDDRNDVLRSRPSGSDGGGSKVLFSSPPRSIKNPGPSIAFFPSFFHPQPPPPPASAGLFSGRGHTAYSSGRSIHAEIQLLDSSLNKGDDTQKSGGWNAVFVSNHTDQFEQLLKLAAGTLIVLSATYLTIEVAGELAFVFPWEEAVFDPLVDGIVKDGISRVLVVLGDGVEHVGTVIIEDAAWFVGESSALAGSVGQAVARSMEGLVLR</sequence>
<name>A0ABD3QD02_9STRA</name>
<feature type="compositionally biased region" description="Basic and acidic residues" evidence="1">
    <location>
        <begin position="100"/>
        <end position="110"/>
    </location>
</feature>
<evidence type="ECO:0000256" key="1">
    <source>
        <dbReference type="SAM" id="MobiDB-lite"/>
    </source>
</evidence>
<comment type="caution">
    <text evidence="2">The sequence shown here is derived from an EMBL/GenBank/DDBJ whole genome shotgun (WGS) entry which is preliminary data.</text>
</comment>
<dbReference type="EMBL" id="JABMIG020000047">
    <property type="protein sequence ID" value="KAL3798252.1"/>
    <property type="molecule type" value="Genomic_DNA"/>
</dbReference>